<dbReference type="PROSITE" id="PS50885">
    <property type="entry name" value="HAMP"/>
    <property type="match status" value="1"/>
</dbReference>
<evidence type="ECO:0000256" key="7">
    <source>
        <dbReference type="ARBA" id="ARBA00022777"/>
    </source>
</evidence>
<organism evidence="14 15">
    <name type="scientific">Streptantibioticus silvisoli</name>
    <dbReference type="NCBI Taxonomy" id="2705255"/>
    <lineage>
        <taxon>Bacteria</taxon>
        <taxon>Bacillati</taxon>
        <taxon>Actinomycetota</taxon>
        <taxon>Actinomycetes</taxon>
        <taxon>Kitasatosporales</taxon>
        <taxon>Streptomycetaceae</taxon>
        <taxon>Streptantibioticus</taxon>
    </lineage>
</organism>
<keyword evidence="5" id="KW-0808">Transferase</keyword>
<sequence>MTGTGTLLLRRLRTTAARLRKTAPLRNAARLRNAAWLRRAARALRPSALSLRSRLVLLSVALVVIGLGVSDTVVLGSVQGKLVERADQQLERFGQPLTHRLMLGGPPPQHQQHGAADGTAGGGFPRSWLPSQYVVAFAAPDGTITQQLRVPVSAGDPRPLWPVMNAAQLKARTGTPFDVPSDHGGGSWRVLILPVGGPPGRHTGPHPGGYGTAAATTAPAAELPAGVVVAVSLDDVTSTTAKLRTAFLLIGLLVAALLGLAGWFAVRAGLRPLRRIEATATEIAAGRPLSYRMPDVSPRTEAGRLSTALNGMLAQIESAFAARAESEDRMRRFVADASHELRTPLAGIRGFAELYRMGALPDEADVQRTMARIESEAIRMGGLVQDLLTLARADEHRPLRLEPMDLRTLAADALHDTTALDATRPVSLTGPGGAGTPPGPALVLGDEARLRQVVANLVGNAVAHTPPGTPVRIGVGTAGGHGVIEVADSGPGLEPAQAARVFERFYRVDASRSRREGGGAGLGLAIVAALVTGHGGHVDLETAPGGGAVFRVSVPCVQPGS</sequence>
<keyword evidence="6 11" id="KW-0812">Transmembrane</keyword>
<evidence type="ECO:0000256" key="9">
    <source>
        <dbReference type="ARBA" id="ARBA00023012"/>
    </source>
</evidence>
<dbReference type="SUPFAM" id="SSF55874">
    <property type="entry name" value="ATPase domain of HSP90 chaperone/DNA topoisomerase II/histidine kinase"/>
    <property type="match status" value="1"/>
</dbReference>
<dbReference type="SMART" id="SM00387">
    <property type="entry name" value="HATPase_c"/>
    <property type="match status" value="1"/>
</dbReference>
<feature type="domain" description="Histidine kinase" evidence="12">
    <location>
        <begin position="336"/>
        <end position="558"/>
    </location>
</feature>
<keyword evidence="9" id="KW-0902">Two-component regulatory system</keyword>
<feature type="domain" description="HAMP" evidence="13">
    <location>
        <begin position="267"/>
        <end position="321"/>
    </location>
</feature>
<evidence type="ECO:0000256" key="4">
    <source>
        <dbReference type="ARBA" id="ARBA00022553"/>
    </source>
</evidence>
<dbReference type="CDD" id="cd00075">
    <property type="entry name" value="HATPase"/>
    <property type="match status" value="1"/>
</dbReference>
<dbReference type="CDD" id="cd00082">
    <property type="entry name" value="HisKA"/>
    <property type="match status" value="1"/>
</dbReference>
<comment type="subcellular location">
    <subcellularLocation>
        <location evidence="2">Cell membrane</location>
    </subcellularLocation>
</comment>
<accession>A0ABT6VU65</accession>
<dbReference type="RefSeq" id="WP_271325014.1">
    <property type="nucleotide sequence ID" value="NZ_JAAGKO020000004.1"/>
</dbReference>
<name>A0ABT6VU65_9ACTN</name>
<keyword evidence="10 11" id="KW-0472">Membrane</keyword>
<keyword evidence="15" id="KW-1185">Reference proteome</keyword>
<evidence type="ECO:0000259" key="12">
    <source>
        <dbReference type="PROSITE" id="PS50109"/>
    </source>
</evidence>
<dbReference type="Pfam" id="PF02518">
    <property type="entry name" value="HATPase_c"/>
    <property type="match status" value="1"/>
</dbReference>
<dbReference type="Pfam" id="PF00672">
    <property type="entry name" value="HAMP"/>
    <property type="match status" value="1"/>
</dbReference>
<comment type="caution">
    <text evidence="14">The sequence shown here is derived from an EMBL/GenBank/DDBJ whole genome shotgun (WGS) entry which is preliminary data.</text>
</comment>
<dbReference type="PANTHER" id="PTHR45436">
    <property type="entry name" value="SENSOR HISTIDINE KINASE YKOH"/>
    <property type="match status" value="1"/>
</dbReference>
<dbReference type="PRINTS" id="PR00344">
    <property type="entry name" value="BCTRLSENSOR"/>
</dbReference>
<comment type="catalytic activity">
    <reaction evidence="1">
        <text>ATP + protein L-histidine = ADP + protein N-phospho-L-histidine.</text>
        <dbReference type="EC" id="2.7.13.3"/>
    </reaction>
</comment>
<dbReference type="CDD" id="cd06225">
    <property type="entry name" value="HAMP"/>
    <property type="match status" value="1"/>
</dbReference>
<dbReference type="SMART" id="SM00304">
    <property type="entry name" value="HAMP"/>
    <property type="match status" value="1"/>
</dbReference>
<evidence type="ECO:0000259" key="13">
    <source>
        <dbReference type="PROSITE" id="PS50885"/>
    </source>
</evidence>
<evidence type="ECO:0000313" key="14">
    <source>
        <dbReference type="EMBL" id="MDI5962022.1"/>
    </source>
</evidence>
<evidence type="ECO:0000256" key="11">
    <source>
        <dbReference type="SAM" id="Phobius"/>
    </source>
</evidence>
<dbReference type="Pfam" id="PF00512">
    <property type="entry name" value="HisKA"/>
    <property type="match status" value="1"/>
</dbReference>
<protein>
    <recommendedName>
        <fullName evidence="3">histidine kinase</fullName>
        <ecNumber evidence="3">2.7.13.3</ecNumber>
    </recommendedName>
</protein>
<dbReference type="GO" id="GO:0016301">
    <property type="term" value="F:kinase activity"/>
    <property type="evidence" value="ECO:0007669"/>
    <property type="project" value="UniProtKB-KW"/>
</dbReference>
<evidence type="ECO:0000256" key="5">
    <source>
        <dbReference type="ARBA" id="ARBA00022679"/>
    </source>
</evidence>
<dbReference type="SUPFAM" id="SSF47384">
    <property type="entry name" value="Homodimeric domain of signal transducing histidine kinase"/>
    <property type="match status" value="1"/>
</dbReference>
<dbReference type="InterPro" id="IPR003661">
    <property type="entry name" value="HisK_dim/P_dom"/>
</dbReference>
<dbReference type="Gene3D" id="1.10.287.130">
    <property type="match status" value="1"/>
</dbReference>
<feature type="transmembrane region" description="Helical" evidence="11">
    <location>
        <begin position="246"/>
        <end position="266"/>
    </location>
</feature>
<dbReference type="PANTHER" id="PTHR45436:SF5">
    <property type="entry name" value="SENSOR HISTIDINE KINASE TRCS"/>
    <property type="match status" value="1"/>
</dbReference>
<dbReference type="InterPro" id="IPR003660">
    <property type="entry name" value="HAMP_dom"/>
</dbReference>
<feature type="transmembrane region" description="Helical" evidence="11">
    <location>
        <begin position="55"/>
        <end position="78"/>
    </location>
</feature>
<dbReference type="SMART" id="SM00388">
    <property type="entry name" value="HisKA"/>
    <property type="match status" value="1"/>
</dbReference>
<gene>
    <name evidence="14" type="ORF">POF43_004655</name>
</gene>
<dbReference type="SUPFAM" id="SSF158472">
    <property type="entry name" value="HAMP domain-like"/>
    <property type="match status" value="1"/>
</dbReference>
<dbReference type="InterPro" id="IPR050428">
    <property type="entry name" value="TCS_sensor_his_kinase"/>
</dbReference>
<dbReference type="EMBL" id="JAAGKO020000004">
    <property type="protein sequence ID" value="MDI5962022.1"/>
    <property type="molecule type" value="Genomic_DNA"/>
</dbReference>
<dbReference type="Gene3D" id="6.10.340.10">
    <property type="match status" value="1"/>
</dbReference>
<proteinExistence type="predicted"/>
<evidence type="ECO:0000256" key="6">
    <source>
        <dbReference type="ARBA" id="ARBA00022692"/>
    </source>
</evidence>
<keyword evidence="4" id="KW-0597">Phosphoprotein</keyword>
<dbReference type="InterPro" id="IPR036097">
    <property type="entry name" value="HisK_dim/P_sf"/>
</dbReference>
<dbReference type="Gene3D" id="3.30.565.10">
    <property type="entry name" value="Histidine kinase-like ATPase, C-terminal domain"/>
    <property type="match status" value="1"/>
</dbReference>
<dbReference type="Proteomes" id="UP001156398">
    <property type="component" value="Unassembled WGS sequence"/>
</dbReference>
<evidence type="ECO:0000256" key="3">
    <source>
        <dbReference type="ARBA" id="ARBA00012438"/>
    </source>
</evidence>
<evidence type="ECO:0000256" key="2">
    <source>
        <dbReference type="ARBA" id="ARBA00004236"/>
    </source>
</evidence>
<dbReference type="InterPro" id="IPR004358">
    <property type="entry name" value="Sig_transdc_His_kin-like_C"/>
</dbReference>
<dbReference type="InterPro" id="IPR005467">
    <property type="entry name" value="His_kinase_dom"/>
</dbReference>
<evidence type="ECO:0000256" key="1">
    <source>
        <dbReference type="ARBA" id="ARBA00000085"/>
    </source>
</evidence>
<dbReference type="PROSITE" id="PS50109">
    <property type="entry name" value="HIS_KIN"/>
    <property type="match status" value="1"/>
</dbReference>
<dbReference type="InterPro" id="IPR003594">
    <property type="entry name" value="HATPase_dom"/>
</dbReference>
<reference evidence="14 15" key="1">
    <citation type="submission" date="2023-05" db="EMBL/GenBank/DDBJ databases">
        <title>Streptantibioticus silvisoli sp. nov., acidotolerant actinomycetes 1 from pine litter.</title>
        <authorList>
            <person name="Swiecimska M."/>
            <person name="Golinska P."/>
            <person name="Sangal V."/>
            <person name="Wachnowicz B."/>
            <person name="Goodfellow M."/>
        </authorList>
    </citation>
    <scope>NUCLEOTIDE SEQUENCE [LARGE SCALE GENOMIC DNA]</scope>
    <source>
        <strain evidence="14 15">SL54</strain>
    </source>
</reference>
<evidence type="ECO:0000256" key="8">
    <source>
        <dbReference type="ARBA" id="ARBA00022989"/>
    </source>
</evidence>
<dbReference type="InterPro" id="IPR036890">
    <property type="entry name" value="HATPase_C_sf"/>
</dbReference>
<keyword evidence="8 11" id="KW-1133">Transmembrane helix</keyword>
<keyword evidence="7 14" id="KW-0418">Kinase</keyword>
<evidence type="ECO:0000313" key="15">
    <source>
        <dbReference type="Proteomes" id="UP001156398"/>
    </source>
</evidence>
<dbReference type="EC" id="2.7.13.3" evidence="3"/>
<evidence type="ECO:0000256" key="10">
    <source>
        <dbReference type="ARBA" id="ARBA00023136"/>
    </source>
</evidence>